<dbReference type="Proteomes" id="UP000028725">
    <property type="component" value="Unassembled WGS sequence"/>
</dbReference>
<accession>A0A085WUW0</accession>
<evidence type="ECO:0000313" key="1">
    <source>
        <dbReference type="EMBL" id="KFE71473.1"/>
    </source>
</evidence>
<dbReference type="EMBL" id="JMCB01000002">
    <property type="protein sequence ID" value="KFE71473.1"/>
    <property type="molecule type" value="Genomic_DNA"/>
</dbReference>
<comment type="caution">
    <text evidence="1">The sequence shown here is derived from an EMBL/GenBank/DDBJ whole genome shotgun (WGS) entry which is preliminary data.</text>
</comment>
<dbReference type="AlphaFoldDB" id="A0A085WUW0"/>
<evidence type="ECO:0000313" key="2">
    <source>
        <dbReference type="Proteomes" id="UP000028725"/>
    </source>
</evidence>
<sequence length="45" mass="5179">MHLPQRAGTCMSHSLMRKMYQVFTACPSKPRESLALSVWREAWGV</sequence>
<reference evidence="1 2" key="1">
    <citation type="submission" date="2014-04" db="EMBL/GenBank/DDBJ databases">
        <title>Genome assembly of Hyalangium minutum DSM 14724.</title>
        <authorList>
            <person name="Sharma G."/>
            <person name="Subramanian S."/>
        </authorList>
    </citation>
    <scope>NUCLEOTIDE SEQUENCE [LARGE SCALE GENOMIC DNA]</scope>
    <source>
        <strain evidence="1 2">DSM 14724</strain>
    </source>
</reference>
<keyword evidence="2" id="KW-1185">Reference proteome</keyword>
<protein>
    <submittedName>
        <fullName evidence="1">Uncharacterized protein</fullName>
    </submittedName>
</protein>
<organism evidence="1 2">
    <name type="scientific">Hyalangium minutum</name>
    <dbReference type="NCBI Taxonomy" id="394096"/>
    <lineage>
        <taxon>Bacteria</taxon>
        <taxon>Pseudomonadati</taxon>
        <taxon>Myxococcota</taxon>
        <taxon>Myxococcia</taxon>
        <taxon>Myxococcales</taxon>
        <taxon>Cystobacterineae</taxon>
        <taxon>Archangiaceae</taxon>
        <taxon>Hyalangium</taxon>
    </lineage>
</organism>
<dbReference type="STRING" id="394096.DB31_3603"/>
<name>A0A085WUW0_9BACT</name>
<proteinExistence type="predicted"/>
<gene>
    <name evidence="1" type="ORF">DB31_3603</name>
</gene>